<dbReference type="InterPro" id="IPR036084">
    <property type="entry name" value="Ser_inhib-like_sf"/>
</dbReference>
<feature type="domain" description="VWFD" evidence="4">
    <location>
        <begin position="564"/>
        <end position="644"/>
    </location>
</feature>
<keyword evidence="3" id="KW-0732">Signal</keyword>
<dbReference type="SMART" id="SM00832">
    <property type="entry name" value="C8"/>
    <property type="match status" value="1"/>
</dbReference>
<dbReference type="Gene3D" id="2.10.25.10">
    <property type="entry name" value="Laminin"/>
    <property type="match status" value="1"/>
</dbReference>
<evidence type="ECO:0000313" key="5">
    <source>
        <dbReference type="EMBL" id="KAF7482819.1"/>
    </source>
</evidence>
<dbReference type="InterPro" id="IPR002919">
    <property type="entry name" value="TIL_dom"/>
</dbReference>
<feature type="chain" id="PRO_5032744529" description="VWFD domain-containing protein" evidence="3">
    <location>
        <begin position="18"/>
        <end position="644"/>
    </location>
</feature>
<dbReference type="SUPFAM" id="SSF57567">
    <property type="entry name" value="Serine protease inhibitors"/>
    <property type="match status" value="1"/>
</dbReference>
<dbReference type="AlphaFoldDB" id="A0A834V5W2"/>
<dbReference type="InterPro" id="IPR014853">
    <property type="entry name" value="VWF/SSPO/ZAN-like_Cys-rich_dom"/>
</dbReference>
<evidence type="ECO:0000256" key="2">
    <source>
        <dbReference type="ARBA" id="ARBA00023180"/>
    </source>
</evidence>
<keyword evidence="1" id="KW-1015">Disulfide bond</keyword>
<proteinExistence type="predicted"/>
<dbReference type="EMBL" id="WJEC01000510">
    <property type="protein sequence ID" value="KAF7482819.1"/>
    <property type="molecule type" value="Genomic_DNA"/>
</dbReference>
<dbReference type="Proteomes" id="UP000662637">
    <property type="component" value="Unassembled WGS sequence"/>
</dbReference>
<protein>
    <recommendedName>
        <fullName evidence="4">VWFD domain-containing protein</fullName>
    </recommendedName>
</protein>
<dbReference type="FunFam" id="2.10.25.10:FF:000055">
    <property type="entry name" value="alpha-tectorin isoform X1"/>
    <property type="match status" value="1"/>
</dbReference>
<dbReference type="Pfam" id="PF00094">
    <property type="entry name" value="VWD"/>
    <property type="match status" value="2"/>
</dbReference>
<dbReference type="Pfam" id="PF01826">
    <property type="entry name" value="TIL"/>
    <property type="match status" value="1"/>
</dbReference>
<evidence type="ECO:0000259" key="4">
    <source>
        <dbReference type="PROSITE" id="PS51233"/>
    </source>
</evidence>
<dbReference type="InterPro" id="IPR050780">
    <property type="entry name" value="Mucin_vWF_Thrombospondin_sf"/>
</dbReference>
<sequence length="644" mass="70064">MLLLAVLFGMLWALANGRWCEQTETIHVEEEVTPRREDLVPCASLYHYTRLGWRLDLPRSGHEGLSGPPAPGLCRIYKPPETRPATWNRTVRACCPGWGGAQCTDALMEDSPGGHCFATWQCQPLGGSANTSTENLEECCARPWGHSWWDSGSQLCLSCSSQHFPGNASSAVLLQPLPGAVGQLWSQRQRPSATCATWSGFHYRTFDGRHYHFLGHCTYLLAGAADSTWAVHLRPRDHCPQPGHCQLVLVIMGSEEVQIQGRDVSVKGQLIPDGEPQMLHGLSLQWQGDWLVLSGGLGVVVRLDRSSSVSISVDHEHSGQTQGLCGLYNGRPEDDFSEPGGGLAMLAATFGNSWKLPSSEPGCLDAVEVDQGCEGPLKGTEAGMDAGQLRAEAQDVCHQLLESPFWQCHAQVSPDEYHEACLFAYCAGAALGHQEGRQEAVCATFANYAQACARRRIHVLWRKPGFCERLCPGGQLYSDCVSSCAPSCSAVGQEEEGSCREECVSGCECPPGLFWDGTLCVPASRCPCYHRRQRYAPGDTVHQLCNPCVCQDGHWHCAQALCPAECAVGGDGHYLTFDGRSFFFRGHPGCHYSLVQDYVKGQLLIVLEHGDCDSGSCLHALSVSLGDTHIQLRDSGSLRSTFSG</sequence>
<evidence type="ECO:0000256" key="3">
    <source>
        <dbReference type="SAM" id="SignalP"/>
    </source>
</evidence>
<dbReference type="CDD" id="cd19941">
    <property type="entry name" value="TIL"/>
    <property type="match status" value="1"/>
</dbReference>
<dbReference type="SMART" id="SM00216">
    <property type="entry name" value="VWD"/>
    <property type="match status" value="1"/>
</dbReference>
<organism evidence="5 6">
    <name type="scientific">Marmota monax</name>
    <name type="common">Woodchuck</name>
    <dbReference type="NCBI Taxonomy" id="9995"/>
    <lineage>
        <taxon>Eukaryota</taxon>
        <taxon>Metazoa</taxon>
        <taxon>Chordata</taxon>
        <taxon>Craniata</taxon>
        <taxon>Vertebrata</taxon>
        <taxon>Euteleostomi</taxon>
        <taxon>Mammalia</taxon>
        <taxon>Eutheria</taxon>
        <taxon>Euarchontoglires</taxon>
        <taxon>Glires</taxon>
        <taxon>Rodentia</taxon>
        <taxon>Sciuromorpha</taxon>
        <taxon>Sciuridae</taxon>
        <taxon>Xerinae</taxon>
        <taxon>Marmotini</taxon>
        <taxon>Marmota</taxon>
    </lineage>
</organism>
<keyword evidence="2" id="KW-0325">Glycoprotein</keyword>
<name>A0A834V5W2_MARMO</name>
<dbReference type="Pfam" id="PF08742">
    <property type="entry name" value="C8"/>
    <property type="match status" value="1"/>
</dbReference>
<evidence type="ECO:0000313" key="6">
    <source>
        <dbReference type="Proteomes" id="UP000662637"/>
    </source>
</evidence>
<dbReference type="PANTHER" id="PTHR11339">
    <property type="entry name" value="EXTRACELLULAR MATRIX GLYCOPROTEIN RELATED"/>
    <property type="match status" value="1"/>
</dbReference>
<feature type="signal peptide" evidence="3">
    <location>
        <begin position="1"/>
        <end position="17"/>
    </location>
</feature>
<gene>
    <name evidence="5" type="ORF">GHT09_005838</name>
</gene>
<dbReference type="PROSITE" id="PS51233">
    <property type="entry name" value="VWFD"/>
    <property type="match status" value="2"/>
</dbReference>
<comment type="caution">
    <text evidence="5">The sequence shown here is derived from an EMBL/GenBank/DDBJ whole genome shotgun (WGS) entry which is preliminary data.</text>
</comment>
<feature type="domain" description="VWFD" evidence="4">
    <location>
        <begin position="193"/>
        <end position="364"/>
    </location>
</feature>
<dbReference type="InterPro" id="IPR001846">
    <property type="entry name" value="VWF_type-D"/>
</dbReference>
<dbReference type="Pfam" id="PF23244">
    <property type="entry name" value="VWF"/>
    <property type="match status" value="1"/>
</dbReference>
<evidence type="ECO:0000256" key="1">
    <source>
        <dbReference type="ARBA" id="ARBA00023157"/>
    </source>
</evidence>
<accession>A0A834V5W2</accession>
<reference evidence="5" key="1">
    <citation type="submission" date="2020-08" db="EMBL/GenBank/DDBJ databases">
        <authorList>
            <person name="Shumante A."/>
            <person name="Zimin A.V."/>
            <person name="Puiu D."/>
            <person name="Salzberg S.L."/>
        </authorList>
    </citation>
    <scope>NUCLEOTIDE SEQUENCE</scope>
    <source>
        <strain evidence="5">WC2-LM</strain>
        <tissue evidence="5">Liver</tissue>
    </source>
</reference>